<dbReference type="InterPro" id="IPR027417">
    <property type="entry name" value="P-loop_NTPase"/>
</dbReference>
<keyword evidence="6" id="KW-0378">Hydrolase</keyword>
<dbReference type="SMART" id="SM00438">
    <property type="entry name" value="ZnF_NFX"/>
    <property type="match status" value="5"/>
</dbReference>
<dbReference type="InterPro" id="IPR041679">
    <property type="entry name" value="DNA2/NAM7-like_C"/>
</dbReference>
<evidence type="ECO:0000256" key="6">
    <source>
        <dbReference type="ARBA" id="ARBA00022806"/>
    </source>
</evidence>
<dbReference type="SUPFAM" id="SSF90229">
    <property type="entry name" value="CCCH zinc finger"/>
    <property type="match status" value="1"/>
</dbReference>
<dbReference type="PANTHER" id="PTHR10887">
    <property type="entry name" value="DNA2/NAM7 HELICASE FAMILY"/>
    <property type="match status" value="1"/>
</dbReference>
<dbReference type="GO" id="GO:0008270">
    <property type="term" value="F:zinc ion binding"/>
    <property type="evidence" value="ECO:0007669"/>
    <property type="project" value="UniProtKB-KW"/>
</dbReference>
<keyword evidence="7 9" id="KW-0862">Zinc</keyword>
<feature type="region of interest" description="Disordered" evidence="10">
    <location>
        <begin position="492"/>
        <end position="512"/>
    </location>
</feature>
<evidence type="ECO:0008006" key="15">
    <source>
        <dbReference type="Google" id="ProtNLM"/>
    </source>
</evidence>
<evidence type="ECO:0000259" key="12">
    <source>
        <dbReference type="PROSITE" id="PS51981"/>
    </source>
</evidence>
<feature type="compositionally biased region" description="Polar residues" evidence="10">
    <location>
        <begin position="61"/>
        <end position="70"/>
    </location>
</feature>
<evidence type="ECO:0000256" key="1">
    <source>
        <dbReference type="ARBA" id="ARBA00004496"/>
    </source>
</evidence>
<dbReference type="GO" id="GO:0031380">
    <property type="term" value="C:nuclear RNA-directed RNA polymerase complex"/>
    <property type="evidence" value="ECO:0007669"/>
    <property type="project" value="TreeGrafter"/>
</dbReference>
<dbReference type="SMART" id="SM00356">
    <property type="entry name" value="ZnF_C3H1"/>
    <property type="match status" value="1"/>
</dbReference>
<evidence type="ECO:0000256" key="8">
    <source>
        <dbReference type="ARBA" id="ARBA00022859"/>
    </source>
</evidence>
<feature type="compositionally biased region" description="Basic and acidic residues" evidence="10">
    <location>
        <begin position="1132"/>
        <end position="1150"/>
    </location>
</feature>
<evidence type="ECO:0000256" key="4">
    <source>
        <dbReference type="ARBA" id="ARBA00022737"/>
    </source>
</evidence>
<evidence type="ECO:0000256" key="5">
    <source>
        <dbReference type="ARBA" id="ARBA00022771"/>
    </source>
</evidence>
<dbReference type="Pfam" id="PF20173">
    <property type="entry name" value="ZnF_RZ-type"/>
    <property type="match status" value="1"/>
</dbReference>
<gene>
    <name evidence="13" type="ORF">QBC37DRAFT_471134</name>
</gene>
<reference evidence="13" key="1">
    <citation type="journal article" date="2023" name="Mol. Phylogenet. Evol.">
        <title>Genome-scale phylogeny and comparative genomics of the fungal order Sordariales.</title>
        <authorList>
            <person name="Hensen N."/>
            <person name="Bonometti L."/>
            <person name="Westerberg I."/>
            <person name="Brannstrom I.O."/>
            <person name="Guillou S."/>
            <person name="Cros-Aarteil S."/>
            <person name="Calhoun S."/>
            <person name="Haridas S."/>
            <person name="Kuo A."/>
            <person name="Mondo S."/>
            <person name="Pangilinan J."/>
            <person name="Riley R."/>
            <person name="LaButti K."/>
            <person name="Andreopoulos B."/>
            <person name="Lipzen A."/>
            <person name="Chen C."/>
            <person name="Yan M."/>
            <person name="Daum C."/>
            <person name="Ng V."/>
            <person name="Clum A."/>
            <person name="Steindorff A."/>
            <person name="Ohm R.A."/>
            <person name="Martin F."/>
            <person name="Silar P."/>
            <person name="Natvig D.O."/>
            <person name="Lalanne C."/>
            <person name="Gautier V."/>
            <person name="Ament-Velasquez S.L."/>
            <person name="Kruys A."/>
            <person name="Hutchinson M.I."/>
            <person name="Powell A.J."/>
            <person name="Barry K."/>
            <person name="Miller A.N."/>
            <person name="Grigoriev I.V."/>
            <person name="Debuchy R."/>
            <person name="Gladieux P."/>
            <person name="Hiltunen Thoren M."/>
            <person name="Johannesson H."/>
        </authorList>
    </citation>
    <scope>NUCLEOTIDE SEQUENCE</scope>
    <source>
        <strain evidence="13">PSN293</strain>
    </source>
</reference>
<evidence type="ECO:0000313" key="13">
    <source>
        <dbReference type="EMBL" id="KAK4216738.1"/>
    </source>
</evidence>
<evidence type="ECO:0000256" key="7">
    <source>
        <dbReference type="ARBA" id="ARBA00022833"/>
    </source>
</evidence>
<dbReference type="InterPro" id="IPR000967">
    <property type="entry name" value="Znf_NFX1"/>
</dbReference>
<keyword evidence="5 9" id="KW-0863">Zinc-finger</keyword>
<dbReference type="SUPFAM" id="SSF52540">
    <property type="entry name" value="P-loop containing nucleoside triphosphate hydrolases"/>
    <property type="match status" value="1"/>
</dbReference>
<keyword evidence="3 9" id="KW-0479">Metal-binding</keyword>
<keyword evidence="2" id="KW-0963">Cytoplasm</keyword>
<dbReference type="PANTHER" id="PTHR10887:SF445">
    <property type="entry name" value="NFX1-TYPE ZINC FINGER-CONTAINING PROTEIN 1"/>
    <property type="match status" value="1"/>
</dbReference>
<evidence type="ECO:0000256" key="10">
    <source>
        <dbReference type="SAM" id="MobiDB-lite"/>
    </source>
</evidence>
<dbReference type="FunFam" id="3.40.50.300:FF:001660">
    <property type="entry name" value="NF-X1 finger and helicase protein, putative"/>
    <property type="match status" value="1"/>
</dbReference>
<dbReference type="Pfam" id="PF13086">
    <property type="entry name" value="AAA_11"/>
    <property type="match status" value="1"/>
</dbReference>
<reference evidence="13" key="2">
    <citation type="submission" date="2023-05" db="EMBL/GenBank/DDBJ databases">
        <authorList>
            <consortium name="Lawrence Berkeley National Laboratory"/>
            <person name="Steindorff A."/>
            <person name="Hensen N."/>
            <person name="Bonometti L."/>
            <person name="Westerberg I."/>
            <person name="Brannstrom I.O."/>
            <person name="Guillou S."/>
            <person name="Cros-Aarteil S."/>
            <person name="Calhoun S."/>
            <person name="Haridas S."/>
            <person name="Kuo A."/>
            <person name="Mondo S."/>
            <person name="Pangilinan J."/>
            <person name="Riley R."/>
            <person name="Labutti K."/>
            <person name="Andreopoulos B."/>
            <person name="Lipzen A."/>
            <person name="Chen C."/>
            <person name="Yanf M."/>
            <person name="Daum C."/>
            <person name="Ng V."/>
            <person name="Clum A."/>
            <person name="Ohm R."/>
            <person name="Martin F."/>
            <person name="Silar P."/>
            <person name="Natvig D."/>
            <person name="Lalanne C."/>
            <person name="Gautier V."/>
            <person name="Ament-Velasquez S.L."/>
            <person name="Kruys A."/>
            <person name="Hutchinson M.I."/>
            <person name="Powell A.J."/>
            <person name="Barry K."/>
            <person name="Miller A.N."/>
            <person name="Grigoriev I.V."/>
            <person name="Debuchy R."/>
            <person name="Gladieux P."/>
            <person name="Thoren M.H."/>
            <person name="Johannesson H."/>
        </authorList>
    </citation>
    <scope>NUCLEOTIDE SEQUENCE</scope>
    <source>
        <strain evidence="13">PSN293</strain>
    </source>
</reference>
<dbReference type="GO" id="GO:0004386">
    <property type="term" value="F:helicase activity"/>
    <property type="evidence" value="ECO:0007669"/>
    <property type="project" value="InterPro"/>
</dbReference>
<dbReference type="InterPro" id="IPR036855">
    <property type="entry name" value="Znf_CCCH_sf"/>
</dbReference>
<dbReference type="CDD" id="cd06008">
    <property type="entry name" value="NF-X1-zinc-finger"/>
    <property type="match status" value="1"/>
</dbReference>
<evidence type="ECO:0000256" key="2">
    <source>
        <dbReference type="ARBA" id="ARBA00022490"/>
    </source>
</evidence>
<evidence type="ECO:0000313" key="14">
    <source>
        <dbReference type="Proteomes" id="UP001301769"/>
    </source>
</evidence>
<dbReference type="Gene3D" id="3.40.50.300">
    <property type="entry name" value="P-loop containing nucleotide triphosphate hydrolases"/>
    <property type="match status" value="2"/>
</dbReference>
<sequence length="2046" mass="227628">MLLAVISVERLKEVARIWTAPSGWVKDTGSLTHLDPVPSSLICYEFRRKGTCKQGNRCRFSHNTSASQGGPSRKSDYKPDGKLKEWKRLLVQGEPPSHPSLHSAQRFFQLGLEMMNGDLGAAQEAIRLLVTEPGLSFIKTISDRQPNMTMSHTSATLWRDAIRPLFKLLTHPRVVDSAVLEQQAASCFNFLFGVDGARIERLCSRVLLVLQSWSDISMRPLSRIDAVETCLGVLSSILDFNTTIIVNTRFAKLVSDFSTVLTQILASQPEEFSHRQATKYLDYIQRRLQVGNDIPLFQAHSGTPVAREQFVLRRDLPGTLSADGPRHDNDHAEIPSIKILPTYEEIVSPRAEYLPTKNPSEWHIQGIRGRLDREFRLIREDTVGQLRDTVRDLLEAIRTPGMRLGQAPGKNSTRTLSYDAPELVGVEFDESCGLELTIRCAQLPALRKADVRARRHWWEQCKRLQAGGLVCVLDATGSILFCVVSDSNMRTIHDNKPHRRDKPNEGGTTTGEKLTLSEDAEFLFVKLQLVNPGTHQISQVLRWYRSLESSPRRYLVEFPGILLASFLHTLTALQQMYNKPDVPFHELLAPTGTTPSQTRLQPPQYARKIGFRYDAKCLTTDGTGLEIAPGSPTSARKLEEKTKLDRTQSIALSESLSRELAMIQGPPGTGKSFTGEQLIKVLLANKNKSQLGPILCVCYTNHALDQLLEHLVDAGIKGIIRIGSRSKSKKLEDLNLRVVASGADRTRSERQALGKLNKELLPQVTRDANDAIGRLTSSQTWRTVEAFLAESYPRHHKELFGEDEEGWTEVKPKPKHTIEQWLRTGASTSTSPNPRDLEILKRAPLGTMSNPERRIIHRHWLKSIRDSIFTDIIRINRDYTRMMDQKQRVRGDVDLRCLQEAQVVGVTTTGLARQLDTLRKLRSKVLVCEEAGEVLEAHILTALLPSVEHAILIGDHLQLRPQIQNYELQSVNPRGERYSLDMSLFERLVQPPSDQSDGTMTTQLPFSVLETQRRMHPSISDLIRKTLYPALKDAPNVSDYPDVVGMRKRLFWMHHESPEAGSANSQDPVGTSHTNDFEVDMTIALARHLVRQGEYCGDDIAVITPYLGQLQKLRRKMQSMFEIRLNDRDQVDVEALERDPGDDTGKEVPPDKSLSWKPAVVKTTLLSTIRVATVDNFQGEEAKVVIVSLVRSNDRQNCGFLRTSNRVNVLLSRAKHGMFIIGNAITYDSVPMWHEVLDMLCKEGNFGTAFELQCPRHPSTPISVSDPDHFGLHSPESGCDLACDQRLLCGHACTGMCHSQQLHDAVKCLEDCPRPMSGGSCHHPCPLRCGDDCPEKCAVRLTGLNITLPCGHKITSARCWETRDLEAVKCQVHVDRTIPGCSHKAQVQCHVDVGNGPYRCTARCGQTWSTCGHTCVRLCYQCRPRKKDKDGAVLVPTDHPMCSAKCGRDYKYCRHTCEEGCHSANGKACPPCKKPCEVRCGHSKCSKQCHEPCAPCAEGTCHSRCPHGGCTMPCAAPCNWVPCSLRCGEMLECGHQCPSVCGERCPPPDYCQECSSESIKSACVDFLEMKEYRDIDLDLEPCIFPDCRHFLTVTSMDGQMDMGSHYMVDENGLPVGMNKASEPFSMGSTEAVRVCPTCRGSLRNIARYGRIVRRAMLDEATKKFVSWSNERYLTLAEQVVCEQERLANLDTPAVTSVAAYHHTTDGSHRASSKASRISQIEYLQMLVQGRDGNSGGRPAKGKSLRYAQAIRLWNMVNSFAGVVRKEEQPFQRVAVGSNVGDEANEFLYDESVAQVKGHLLATILSLKCDIMVFEDFGRLMAGRKVALPVVSGETEEQKGGWDKVFGGRIDFGLYLRECERVISRAEEAKYPKEQAQGHLFAARFCGFAIASATAEAQAARAAGLAATANKPKDGTEAKEKGLVHIEAARAIAKRYPSTVAPPSTLAAEIETIEKFLNGGTFYEAVTAAELRAVYAAMSMEFRGTGHWYTCENGHPFTVGECGMPMEQARCPECGGVVGGLHHQPAAGVTKDVTMEQMARGVGNMRL</sequence>
<dbReference type="CDD" id="cd17936">
    <property type="entry name" value="EEXXEc_NFX1"/>
    <property type="match status" value="1"/>
</dbReference>
<feature type="region of interest" description="Disordered" evidence="10">
    <location>
        <begin position="1132"/>
        <end position="1153"/>
    </location>
</feature>
<feature type="zinc finger region" description="C3H1-type" evidence="9">
    <location>
        <begin position="38"/>
        <end position="65"/>
    </location>
</feature>
<dbReference type="PROSITE" id="PS50103">
    <property type="entry name" value="ZF_C3H1"/>
    <property type="match status" value="1"/>
</dbReference>
<keyword evidence="4" id="KW-0677">Repeat</keyword>
<dbReference type="InterPro" id="IPR046439">
    <property type="entry name" value="ZF_RZ_dom"/>
</dbReference>
<evidence type="ECO:0000256" key="9">
    <source>
        <dbReference type="PROSITE-ProRule" id="PRU00723"/>
    </source>
</evidence>
<accession>A0AAN6YCE5</accession>
<feature type="region of interest" description="Disordered" evidence="10">
    <location>
        <begin position="59"/>
        <end position="79"/>
    </location>
</feature>
<keyword evidence="6" id="KW-0347">Helicase</keyword>
<dbReference type="InterPro" id="IPR041677">
    <property type="entry name" value="DNA2/NAM7_AAA_11"/>
</dbReference>
<keyword evidence="8" id="KW-0391">Immunity</keyword>
<dbReference type="InterPro" id="IPR045055">
    <property type="entry name" value="DNA2/NAM7-like"/>
</dbReference>
<dbReference type="GO" id="GO:0031048">
    <property type="term" value="P:regulatory ncRNA-mediated heterochromatin formation"/>
    <property type="evidence" value="ECO:0007669"/>
    <property type="project" value="TreeGrafter"/>
</dbReference>
<dbReference type="EMBL" id="MU858065">
    <property type="protein sequence ID" value="KAK4216738.1"/>
    <property type="molecule type" value="Genomic_DNA"/>
</dbReference>
<keyword evidence="6" id="KW-0067">ATP-binding</keyword>
<dbReference type="GO" id="GO:0002376">
    <property type="term" value="P:immune system process"/>
    <property type="evidence" value="ECO:0007669"/>
    <property type="project" value="UniProtKB-KW"/>
</dbReference>
<comment type="subcellular location">
    <subcellularLocation>
        <location evidence="1">Cytoplasm</location>
    </subcellularLocation>
</comment>
<keyword evidence="6" id="KW-0547">Nucleotide-binding</keyword>
<dbReference type="CDD" id="cd18808">
    <property type="entry name" value="SF1_C_Upf1"/>
    <property type="match status" value="1"/>
</dbReference>
<name>A0AAN6YCE5_9PEZI</name>
<dbReference type="Proteomes" id="UP001301769">
    <property type="component" value="Unassembled WGS sequence"/>
</dbReference>
<comment type="caution">
    <text evidence="13">The sequence shown here is derived from an EMBL/GenBank/DDBJ whole genome shotgun (WGS) entry which is preliminary data.</text>
</comment>
<evidence type="ECO:0000259" key="11">
    <source>
        <dbReference type="PROSITE" id="PS50103"/>
    </source>
</evidence>
<dbReference type="InterPro" id="IPR000571">
    <property type="entry name" value="Znf_CCCH"/>
</dbReference>
<protein>
    <recommendedName>
        <fullName evidence="15">NFX1-type zinc finger-containing protein 1</fullName>
    </recommendedName>
</protein>
<keyword evidence="14" id="KW-1185">Reference proteome</keyword>
<evidence type="ECO:0000256" key="3">
    <source>
        <dbReference type="ARBA" id="ARBA00022723"/>
    </source>
</evidence>
<feature type="domain" description="C3H1-type" evidence="11">
    <location>
        <begin position="38"/>
        <end position="65"/>
    </location>
</feature>
<dbReference type="InterPro" id="IPR047187">
    <property type="entry name" value="SF1_C_Upf1"/>
</dbReference>
<dbReference type="Pfam" id="PF13087">
    <property type="entry name" value="AAA_12"/>
    <property type="match status" value="1"/>
</dbReference>
<proteinExistence type="predicted"/>
<dbReference type="GO" id="GO:0005737">
    <property type="term" value="C:cytoplasm"/>
    <property type="evidence" value="ECO:0007669"/>
    <property type="project" value="UniProtKB-SubCell"/>
</dbReference>
<organism evidence="13 14">
    <name type="scientific">Rhypophila decipiens</name>
    <dbReference type="NCBI Taxonomy" id="261697"/>
    <lineage>
        <taxon>Eukaryota</taxon>
        <taxon>Fungi</taxon>
        <taxon>Dikarya</taxon>
        <taxon>Ascomycota</taxon>
        <taxon>Pezizomycotina</taxon>
        <taxon>Sordariomycetes</taxon>
        <taxon>Sordariomycetidae</taxon>
        <taxon>Sordariales</taxon>
        <taxon>Naviculisporaceae</taxon>
        <taxon>Rhypophila</taxon>
    </lineage>
</organism>
<feature type="domain" description="RZ-type" evidence="12">
    <location>
        <begin position="1965"/>
        <end position="2035"/>
    </location>
</feature>
<dbReference type="PROSITE" id="PS51981">
    <property type="entry name" value="ZF_RZ"/>
    <property type="match status" value="1"/>
</dbReference>